<evidence type="ECO:0000256" key="9">
    <source>
        <dbReference type="ARBA" id="ARBA00022860"/>
    </source>
</evidence>
<dbReference type="InterPro" id="IPR015482">
    <property type="entry name" value="Syntrophin"/>
</dbReference>
<dbReference type="AlphaFoldDB" id="A0A8B7YHT3"/>
<proteinExistence type="inferred from homology"/>
<feature type="domain" description="PDZ" evidence="15">
    <location>
        <begin position="92"/>
        <end position="175"/>
    </location>
</feature>
<evidence type="ECO:0000256" key="11">
    <source>
        <dbReference type="ARBA" id="ARBA00023136"/>
    </source>
</evidence>
<dbReference type="GO" id="GO:0003779">
    <property type="term" value="F:actin binding"/>
    <property type="evidence" value="ECO:0007669"/>
    <property type="project" value="UniProtKB-KW"/>
</dbReference>
<evidence type="ECO:0000256" key="13">
    <source>
        <dbReference type="ARBA" id="ARBA00023212"/>
    </source>
</evidence>
<sequence>MMAAAGVAKSGLLEVLARDQWCRILATLEEETLTISLEDGYEPNGVSNGGGTGLTEQNNNPSKNDSLRHSDYLHGVHGPDTIPDAIANQKRIVKVIKHEVGGLGVSIKGGKENKMPIIISKIFKGLAADHTESLYVGDAILSVNGEDLRDATHDEAVRALKKAGKEVILEVKYLREVTPYFRRSTVIGEVGWDTPSPYVIKEPGANPQATRNNFTEMRTIPLKLCYVTSNLTVNDPERRTIELHSPDGRSSCILRCKDATSAGEWFSALQANVSLLTIQAIAEANDILRATPGSREIKHMGWLCEQVLVKELTNTDSGGSAWKPVFVAITDKDILMYDSVPFTREEWGKAFLVHGLLATRLLYSGSPKGLGPRHQVELTFGTRTGTRNGIEAHLFRVDTRRDLGAWTRYLVQGSHNAAVLVKEIVCPVTWQGKETKLTIHYENGFTLTANPQEGQNNSSKTELCWSYPYEKLRYSSDDGKRLLWLDFGAGEGEFELDLHTCPKPIVFILHTFLSAKVTRMGLFA</sequence>
<evidence type="ECO:0000256" key="7">
    <source>
        <dbReference type="ARBA" id="ARBA00022737"/>
    </source>
</evidence>
<evidence type="ECO:0000256" key="2">
    <source>
        <dbReference type="ARBA" id="ARBA00004245"/>
    </source>
</evidence>
<evidence type="ECO:0000256" key="12">
    <source>
        <dbReference type="ARBA" id="ARBA00023203"/>
    </source>
</evidence>
<dbReference type="GO" id="GO:0070161">
    <property type="term" value="C:anchoring junction"/>
    <property type="evidence" value="ECO:0007669"/>
    <property type="project" value="UniProtKB-SubCell"/>
</dbReference>
<dbReference type="InterPro" id="IPR036034">
    <property type="entry name" value="PDZ_sf"/>
</dbReference>
<dbReference type="GeneID" id="110980125"/>
<keyword evidence="9" id="KW-0112">Calmodulin-binding</keyword>
<dbReference type="SUPFAM" id="SSF50729">
    <property type="entry name" value="PH domain-like"/>
    <property type="match status" value="1"/>
</dbReference>
<keyword evidence="13" id="KW-0206">Cytoskeleton</keyword>
<feature type="region of interest" description="Disordered" evidence="14">
    <location>
        <begin position="39"/>
        <end position="73"/>
    </location>
</feature>
<accession>A0A8B7YHT3</accession>
<reference evidence="17" key="1">
    <citation type="submission" date="2025-08" db="UniProtKB">
        <authorList>
            <consortium name="RefSeq"/>
        </authorList>
    </citation>
    <scope>IDENTIFICATION</scope>
</reference>
<dbReference type="FunFam" id="2.30.42.10:FF:000052">
    <property type="entry name" value="Syntrophin beta 1"/>
    <property type="match status" value="1"/>
</dbReference>
<name>A0A8B7YHT3_ACAPL</name>
<keyword evidence="7" id="KW-0677">Repeat</keyword>
<organism evidence="16 17">
    <name type="scientific">Acanthaster planci</name>
    <name type="common">Crown-of-thorns starfish</name>
    <dbReference type="NCBI Taxonomy" id="133434"/>
    <lineage>
        <taxon>Eukaryota</taxon>
        <taxon>Metazoa</taxon>
        <taxon>Echinodermata</taxon>
        <taxon>Eleutherozoa</taxon>
        <taxon>Asterozoa</taxon>
        <taxon>Asteroidea</taxon>
        <taxon>Valvatacea</taxon>
        <taxon>Valvatida</taxon>
        <taxon>Acanthasteridae</taxon>
        <taxon>Acanthaster</taxon>
    </lineage>
</organism>
<dbReference type="Pfam" id="PF18012">
    <property type="entry name" value="PH_17"/>
    <property type="match status" value="1"/>
</dbReference>
<evidence type="ECO:0000256" key="14">
    <source>
        <dbReference type="SAM" id="MobiDB-lite"/>
    </source>
</evidence>
<evidence type="ECO:0000256" key="1">
    <source>
        <dbReference type="ARBA" id="ARBA00004184"/>
    </source>
</evidence>
<dbReference type="GO" id="GO:0005856">
    <property type="term" value="C:cytoskeleton"/>
    <property type="evidence" value="ECO:0007669"/>
    <property type="project" value="UniProtKB-SubCell"/>
</dbReference>
<comment type="subcellular location">
    <subcellularLocation>
        <location evidence="3">Cell junction</location>
    </subcellularLocation>
    <subcellularLocation>
        <location evidence="2">Cytoplasm</location>
        <location evidence="2">Cytoskeleton</location>
    </subcellularLocation>
    <subcellularLocation>
        <location evidence="1">Endomembrane system</location>
        <topology evidence="1">Peripheral membrane protein</topology>
    </subcellularLocation>
</comment>
<evidence type="ECO:0000256" key="10">
    <source>
        <dbReference type="ARBA" id="ARBA00022949"/>
    </source>
</evidence>
<dbReference type="OrthoDB" id="409749at2759"/>
<dbReference type="Gene3D" id="2.30.29.30">
    <property type="entry name" value="Pleckstrin-homology domain (PH domain)/Phosphotyrosine-binding domain (PTB)"/>
    <property type="match status" value="1"/>
</dbReference>
<dbReference type="CDD" id="cd06801">
    <property type="entry name" value="PDZ_syntrophin-like"/>
    <property type="match status" value="1"/>
</dbReference>
<evidence type="ECO:0000256" key="8">
    <source>
        <dbReference type="ARBA" id="ARBA00022837"/>
    </source>
</evidence>
<evidence type="ECO:0000256" key="4">
    <source>
        <dbReference type="ARBA" id="ARBA00010798"/>
    </source>
</evidence>
<dbReference type="SUPFAM" id="SSF50156">
    <property type="entry name" value="PDZ domain-like"/>
    <property type="match status" value="1"/>
</dbReference>
<dbReference type="GO" id="GO:0016010">
    <property type="term" value="C:dystrophin-associated glycoprotein complex"/>
    <property type="evidence" value="ECO:0007669"/>
    <property type="project" value="TreeGrafter"/>
</dbReference>
<comment type="similarity">
    <text evidence="4">Belongs to the syntrophin family.</text>
</comment>
<dbReference type="InterPro" id="IPR001849">
    <property type="entry name" value="PH_domain"/>
</dbReference>
<protein>
    <submittedName>
        <fullName evidence="17">Beta-1-syntrophin-like isoform X1</fullName>
    </submittedName>
</protein>
<gene>
    <name evidence="17" type="primary">LOC110980125</name>
</gene>
<dbReference type="Pfam" id="PF00595">
    <property type="entry name" value="PDZ"/>
    <property type="match status" value="1"/>
</dbReference>
<keyword evidence="8" id="KW-0106">Calcium</keyword>
<keyword evidence="11" id="KW-0472">Membrane</keyword>
<keyword evidence="5" id="KW-0963">Cytoplasm</keyword>
<dbReference type="InterPro" id="IPR041428">
    <property type="entry name" value="PHsplit_syntrophin"/>
</dbReference>
<dbReference type="PANTHER" id="PTHR10554:SF12">
    <property type="entry name" value="IP02644P"/>
    <property type="match status" value="1"/>
</dbReference>
<keyword evidence="10" id="KW-0965">Cell junction</keyword>
<dbReference type="GO" id="GO:0005198">
    <property type="term" value="F:structural molecule activity"/>
    <property type="evidence" value="ECO:0007669"/>
    <property type="project" value="InterPro"/>
</dbReference>
<dbReference type="GO" id="GO:0005516">
    <property type="term" value="F:calmodulin binding"/>
    <property type="evidence" value="ECO:0007669"/>
    <property type="project" value="UniProtKB-KW"/>
</dbReference>
<feature type="compositionally biased region" description="Polar residues" evidence="14">
    <location>
        <begin position="54"/>
        <end position="64"/>
    </location>
</feature>
<dbReference type="CDD" id="cd01258">
    <property type="entry name" value="PHsplit_syntrophin"/>
    <property type="match status" value="1"/>
</dbReference>
<dbReference type="Pfam" id="PF23012">
    <property type="entry name" value="Syntrophin_4th"/>
    <property type="match status" value="1"/>
</dbReference>
<keyword evidence="16" id="KW-1185">Reference proteome</keyword>
<dbReference type="InterPro" id="IPR011993">
    <property type="entry name" value="PH-like_dom_sf"/>
</dbReference>
<dbReference type="Proteomes" id="UP000694845">
    <property type="component" value="Unplaced"/>
</dbReference>
<evidence type="ECO:0000256" key="3">
    <source>
        <dbReference type="ARBA" id="ARBA00004282"/>
    </source>
</evidence>
<dbReference type="InterPro" id="IPR001478">
    <property type="entry name" value="PDZ"/>
</dbReference>
<dbReference type="SMART" id="SM00228">
    <property type="entry name" value="PDZ"/>
    <property type="match status" value="1"/>
</dbReference>
<dbReference type="PROSITE" id="PS50106">
    <property type="entry name" value="PDZ"/>
    <property type="match status" value="1"/>
</dbReference>
<dbReference type="PANTHER" id="PTHR10554">
    <property type="entry name" value="SYNTROPHIN"/>
    <property type="match status" value="1"/>
</dbReference>
<evidence type="ECO:0000256" key="6">
    <source>
        <dbReference type="ARBA" id="ARBA00022553"/>
    </source>
</evidence>
<dbReference type="SMART" id="SM00233">
    <property type="entry name" value="PH"/>
    <property type="match status" value="2"/>
</dbReference>
<evidence type="ECO:0000256" key="5">
    <source>
        <dbReference type="ARBA" id="ARBA00022490"/>
    </source>
</evidence>
<dbReference type="RefSeq" id="XP_022092172.1">
    <property type="nucleotide sequence ID" value="XM_022236480.1"/>
</dbReference>
<evidence type="ECO:0000313" key="17">
    <source>
        <dbReference type="RefSeq" id="XP_022092172.1"/>
    </source>
</evidence>
<dbReference type="InterPro" id="IPR055108">
    <property type="entry name" value="Syntrophin_4th"/>
</dbReference>
<keyword evidence="12" id="KW-0009">Actin-binding</keyword>
<dbReference type="KEGG" id="aplc:110980125"/>
<keyword evidence="6" id="KW-0597">Phosphoprotein</keyword>
<evidence type="ECO:0000313" key="16">
    <source>
        <dbReference type="Proteomes" id="UP000694845"/>
    </source>
</evidence>
<dbReference type="Gene3D" id="2.30.42.10">
    <property type="match status" value="1"/>
</dbReference>
<dbReference type="GO" id="GO:0012505">
    <property type="term" value="C:endomembrane system"/>
    <property type="evidence" value="ECO:0007669"/>
    <property type="project" value="UniProtKB-SubCell"/>
</dbReference>
<evidence type="ECO:0000259" key="15">
    <source>
        <dbReference type="PROSITE" id="PS50106"/>
    </source>
</evidence>